<dbReference type="AlphaFoldDB" id="A0A2S6NG62"/>
<evidence type="ECO:0008006" key="3">
    <source>
        <dbReference type="Google" id="ProtNLM"/>
    </source>
</evidence>
<evidence type="ECO:0000313" key="2">
    <source>
        <dbReference type="Proteomes" id="UP000239089"/>
    </source>
</evidence>
<protein>
    <recommendedName>
        <fullName evidence="3">DUF2267 domain-containing protein</fullName>
    </recommendedName>
</protein>
<proteinExistence type="predicted"/>
<organism evidence="1 2">
    <name type="scientific">Rhodoblastus sphagnicola</name>
    <dbReference type="NCBI Taxonomy" id="333368"/>
    <lineage>
        <taxon>Bacteria</taxon>
        <taxon>Pseudomonadati</taxon>
        <taxon>Pseudomonadota</taxon>
        <taxon>Alphaproteobacteria</taxon>
        <taxon>Hyphomicrobiales</taxon>
        <taxon>Rhodoblastaceae</taxon>
        <taxon>Rhodoblastus</taxon>
    </lineage>
</organism>
<dbReference type="InterPro" id="IPR038282">
    <property type="entry name" value="DUF2267_sf"/>
</dbReference>
<name>A0A2S6NG62_9HYPH</name>
<reference evidence="1 2" key="1">
    <citation type="journal article" date="2018" name="Arch. Microbiol.">
        <title>New insights into the metabolic potential of the phototrophic purple bacterium Rhodopila globiformis DSM 161(T) from its draft genome sequence and evidence for a vanadium-dependent nitrogenase.</title>
        <authorList>
            <person name="Imhoff J.F."/>
            <person name="Rahn T."/>
            <person name="Kunzel S."/>
            <person name="Neulinger S.C."/>
        </authorList>
    </citation>
    <scope>NUCLEOTIDE SEQUENCE [LARGE SCALE GENOMIC DNA]</scope>
    <source>
        <strain evidence="1 2">DSM 16996</strain>
    </source>
</reference>
<comment type="caution">
    <text evidence="1">The sequence shown here is derived from an EMBL/GenBank/DDBJ whole genome shotgun (WGS) entry which is preliminary data.</text>
</comment>
<evidence type="ECO:0000313" key="1">
    <source>
        <dbReference type="EMBL" id="PPQ33603.1"/>
    </source>
</evidence>
<dbReference type="Pfam" id="PF10025">
    <property type="entry name" value="DUF2267"/>
    <property type="match status" value="1"/>
</dbReference>
<keyword evidence="2" id="KW-1185">Reference proteome</keyword>
<dbReference type="Gene3D" id="1.10.490.110">
    <property type="entry name" value="Uncharacterized conserved protein DUF2267"/>
    <property type="match status" value="1"/>
</dbReference>
<accession>A0A2S6NG62</accession>
<dbReference type="InterPro" id="IPR018727">
    <property type="entry name" value="DUF2267"/>
</dbReference>
<dbReference type="OrthoDB" id="20942at2"/>
<dbReference type="Proteomes" id="UP000239089">
    <property type="component" value="Unassembled WGS sequence"/>
</dbReference>
<dbReference type="EMBL" id="NHSJ01000017">
    <property type="protein sequence ID" value="PPQ33603.1"/>
    <property type="molecule type" value="Genomic_DNA"/>
</dbReference>
<sequence>MPMPMDYQHASEDFERFLAHVIARAGLTTRNQAFTTVEGVLLTFRRRLSARDGLRFADVLPPVLRAIFVADWDIEAPRPAFGARADWTREAQSLRKDHNFSSEGVIAEVAAALRQSIAPERFEAALADLPEQARAFWSVAP</sequence>
<gene>
    <name evidence="1" type="ORF">CCR94_01205</name>
</gene>